<evidence type="ECO:0000313" key="3">
    <source>
        <dbReference type="Proteomes" id="UP000823636"/>
    </source>
</evidence>
<dbReference type="Gene3D" id="3.90.1580.10">
    <property type="entry name" value="paralog of FGE (formylglycine-generating enzyme)"/>
    <property type="match status" value="1"/>
</dbReference>
<dbReference type="PANTHER" id="PTHR23150">
    <property type="entry name" value="SULFATASE MODIFYING FACTOR 1, 2"/>
    <property type="match status" value="1"/>
</dbReference>
<accession>A0A9D9H6V2</accession>
<dbReference type="Pfam" id="PF03781">
    <property type="entry name" value="FGE-sulfatase"/>
    <property type="match status" value="1"/>
</dbReference>
<dbReference type="GO" id="GO:0120147">
    <property type="term" value="F:formylglycine-generating oxidase activity"/>
    <property type="evidence" value="ECO:0007669"/>
    <property type="project" value="TreeGrafter"/>
</dbReference>
<protein>
    <submittedName>
        <fullName evidence="2">SUMF1/EgtB/PvdO family nonheme iron enzyme</fullName>
    </submittedName>
</protein>
<evidence type="ECO:0000259" key="1">
    <source>
        <dbReference type="Pfam" id="PF03781"/>
    </source>
</evidence>
<gene>
    <name evidence="2" type="ORF">IAC54_00405</name>
</gene>
<name>A0A9D9H6V2_9BACT</name>
<reference evidence="2" key="2">
    <citation type="journal article" date="2021" name="PeerJ">
        <title>Extensive microbial diversity within the chicken gut microbiome revealed by metagenomics and culture.</title>
        <authorList>
            <person name="Gilroy R."/>
            <person name="Ravi A."/>
            <person name="Getino M."/>
            <person name="Pursley I."/>
            <person name="Horton D.L."/>
            <person name="Alikhan N.F."/>
            <person name="Baker D."/>
            <person name="Gharbi K."/>
            <person name="Hall N."/>
            <person name="Watson M."/>
            <person name="Adriaenssens E.M."/>
            <person name="Foster-Nyarko E."/>
            <person name="Jarju S."/>
            <person name="Secka A."/>
            <person name="Antonio M."/>
            <person name="Oren A."/>
            <person name="Chaudhuri R.R."/>
            <person name="La Ragione R."/>
            <person name="Hildebrand F."/>
            <person name="Pallen M.J."/>
        </authorList>
    </citation>
    <scope>NUCLEOTIDE SEQUENCE</scope>
    <source>
        <strain evidence="2">G3-4614</strain>
    </source>
</reference>
<feature type="domain" description="Sulfatase-modifying factor enzyme-like" evidence="1">
    <location>
        <begin position="24"/>
        <end position="212"/>
    </location>
</feature>
<dbReference type="InterPro" id="IPR005532">
    <property type="entry name" value="SUMF_dom"/>
</dbReference>
<sequence length="599" mass="63750">MIYVPEVVVQQTVDQNLDSLKLVVNPSYYIMQTEVTQGLYMYVMGSNPSQEGYIGTNLPVNYVNLHDCDKFAKALSSQMGKTGNQRFRVPSSREWIIAARGGSLASTTEYSGSDDLTSVAWYSGNSDGHIHTIGLKAPNQLGLYDMSGNVSEWVNDSRVDIAQSPTSANGSTYGGNFSSTTTMCSISGTSSTLTSSTSSANNTHYTNGVRLVSSAASDTLLRLSDFDQAAGDYKWKVVPKINGTNAVFNVYDNLATGSTAPKYTISLDLVSNKTISAWELFPENYYILYANESNQDITGTVLDVDNNTTYQIESGVMAIYSGKQPGSRGFLNMNGMTLVANNGAVVKSLVGARQLSISDFDLAEVAAIYPTLDANDATGRTCIFKAENATGAEMATVTATLTASAPISSWNFYQAATLNLGSDVTVTATTPDGGSAEFTVGTLEFLTEAKISFNATGTYNGEVYDVTTVNTTGKALNLTTYNVEGVTAVATVTPDKPYECTVDFGSKGKLIMVLKNQDATWQFPATGFKNYDMDVDGNALGSADNYITEATFVSADGTVSGAINAGSITFGYNTVKPNLTGWVNGKLQQMAGSVSLTVQ</sequence>
<dbReference type="Proteomes" id="UP000823636">
    <property type="component" value="Unassembled WGS sequence"/>
</dbReference>
<dbReference type="AlphaFoldDB" id="A0A9D9H6V2"/>
<proteinExistence type="predicted"/>
<reference evidence="2" key="1">
    <citation type="submission" date="2020-10" db="EMBL/GenBank/DDBJ databases">
        <authorList>
            <person name="Gilroy R."/>
        </authorList>
    </citation>
    <scope>NUCLEOTIDE SEQUENCE</scope>
    <source>
        <strain evidence="2">G3-4614</strain>
    </source>
</reference>
<dbReference type="InterPro" id="IPR051043">
    <property type="entry name" value="Sulfatase_Mod_Factor_Kinase"/>
</dbReference>
<organism evidence="2 3">
    <name type="scientific">Candidatus Caccoplasma merdipullorum</name>
    <dbReference type="NCBI Taxonomy" id="2840718"/>
    <lineage>
        <taxon>Bacteria</taxon>
        <taxon>Pseudomonadati</taxon>
        <taxon>Bacteroidota</taxon>
        <taxon>Bacteroidia</taxon>
        <taxon>Bacteroidales</taxon>
        <taxon>Bacteroidaceae</taxon>
        <taxon>Bacteroidaceae incertae sedis</taxon>
        <taxon>Candidatus Caccoplasma</taxon>
    </lineage>
</organism>
<dbReference type="InterPro" id="IPR016187">
    <property type="entry name" value="CTDL_fold"/>
</dbReference>
<dbReference type="InterPro" id="IPR042095">
    <property type="entry name" value="SUMF_sf"/>
</dbReference>
<dbReference type="EMBL" id="JADIMW010000003">
    <property type="protein sequence ID" value="MBO8437347.1"/>
    <property type="molecule type" value="Genomic_DNA"/>
</dbReference>
<comment type="caution">
    <text evidence="2">The sequence shown here is derived from an EMBL/GenBank/DDBJ whole genome shotgun (WGS) entry which is preliminary data.</text>
</comment>
<dbReference type="SUPFAM" id="SSF56436">
    <property type="entry name" value="C-type lectin-like"/>
    <property type="match status" value="1"/>
</dbReference>
<evidence type="ECO:0000313" key="2">
    <source>
        <dbReference type="EMBL" id="MBO8437347.1"/>
    </source>
</evidence>
<dbReference type="PANTHER" id="PTHR23150:SF19">
    <property type="entry name" value="FORMYLGLYCINE-GENERATING ENZYME"/>
    <property type="match status" value="1"/>
</dbReference>